<reference evidence="3 4" key="1">
    <citation type="submission" date="2014-04" db="EMBL/GenBank/DDBJ databases">
        <title>Genome evolution of avian class.</title>
        <authorList>
            <person name="Zhang G."/>
            <person name="Li C."/>
        </authorList>
    </citation>
    <scope>NUCLEOTIDE SEQUENCE [LARGE SCALE GENOMIC DNA]</scope>
    <source>
        <strain evidence="3">BGI_N339</strain>
    </source>
</reference>
<dbReference type="EMBL" id="KL249745">
    <property type="protein sequence ID" value="KFV17155.1"/>
    <property type="molecule type" value="Genomic_DNA"/>
</dbReference>
<feature type="non-terminal residue" evidence="3">
    <location>
        <position position="1"/>
    </location>
</feature>
<sequence length="128" mass="14859">IHFDIIQAEAGANLKKLLEIEKRLFLSTDDLKIQHGKSVQGSLDASKNLQKEFTTIEKKKEELADYLCEDRSKLSLEDVFNTMKTFRGLFLKALQENQERKEKAAKSEKRKKQLKEEDAKRLKGEYGK</sequence>
<feature type="region of interest" description="Disordered" evidence="1">
    <location>
        <begin position="100"/>
        <end position="128"/>
    </location>
</feature>
<organism evidence="3 4">
    <name type="scientific">Pterocles gutturalis</name>
    <name type="common">yellow-throated sandgrouse</name>
    <dbReference type="NCBI Taxonomy" id="240206"/>
    <lineage>
        <taxon>Eukaryota</taxon>
        <taxon>Metazoa</taxon>
        <taxon>Chordata</taxon>
        <taxon>Craniata</taxon>
        <taxon>Vertebrata</taxon>
        <taxon>Euteleostomi</taxon>
        <taxon>Archelosauria</taxon>
        <taxon>Archosauria</taxon>
        <taxon>Dinosauria</taxon>
        <taxon>Saurischia</taxon>
        <taxon>Theropoda</taxon>
        <taxon>Coelurosauria</taxon>
        <taxon>Aves</taxon>
        <taxon>Neognathae</taxon>
        <taxon>Neoaves</taxon>
        <taxon>Columbimorphae</taxon>
        <taxon>Pterocliformes</taxon>
        <taxon>Pteroclidae</taxon>
        <taxon>Pterocles</taxon>
    </lineage>
</organism>
<dbReference type="InterPro" id="IPR042201">
    <property type="entry name" value="FH2_Formin_sf"/>
</dbReference>
<feature type="non-terminal residue" evidence="3">
    <location>
        <position position="128"/>
    </location>
</feature>
<evidence type="ECO:0000256" key="1">
    <source>
        <dbReference type="SAM" id="MobiDB-lite"/>
    </source>
</evidence>
<gene>
    <name evidence="3" type="ORF">N339_02245</name>
</gene>
<dbReference type="PROSITE" id="PS51444">
    <property type="entry name" value="FH2"/>
    <property type="match status" value="1"/>
</dbReference>
<dbReference type="Proteomes" id="UP000053149">
    <property type="component" value="Unassembled WGS sequence"/>
</dbReference>
<dbReference type="PANTHER" id="PTHR46345">
    <property type="entry name" value="INVERTED FORMIN-2"/>
    <property type="match status" value="1"/>
</dbReference>
<evidence type="ECO:0000313" key="4">
    <source>
        <dbReference type="Proteomes" id="UP000053149"/>
    </source>
</evidence>
<feature type="compositionally biased region" description="Basic and acidic residues" evidence="1">
    <location>
        <begin position="114"/>
        <end position="128"/>
    </location>
</feature>
<accession>A0A093CMT3</accession>
<dbReference type="InterPro" id="IPR015425">
    <property type="entry name" value="FH2_Formin"/>
</dbReference>
<feature type="domain" description="FH2" evidence="2">
    <location>
        <begin position="1"/>
        <end position="116"/>
    </location>
</feature>
<keyword evidence="4" id="KW-1185">Reference proteome</keyword>
<proteinExistence type="predicted"/>
<dbReference type="AlphaFoldDB" id="A0A093CMT3"/>
<dbReference type="PANTHER" id="PTHR46345:SF5">
    <property type="entry name" value="INVERTED FORMIN-2"/>
    <property type="match status" value="1"/>
</dbReference>
<dbReference type="SUPFAM" id="SSF101447">
    <property type="entry name" value="Formin homology 2 domain (FH2 domain)"/>
    <property type="match status" value="1"/>
</dbReference>
<dbReference type="Gene3D" id="1.20.58.2220">
    <property type="entry name" value="Formin, FH2 domain"/>
    <property type="match status" value="1"/>
</dbReference>
<evidence type="ECO:0000259" key="2">
    <source>
        <dbReference type="PROSITE" id="PS51444"/>
    </source>
</evidence>
<evidence type="ECO:0000313" key="3">
    <source>
        <dbReference type="EMBL" id="KFV17155.1"/>
    </source>
</evidence>
<name>A0A093CMT3_9AVES</name>
<protein>
    <submittedName>
        <fullName evidence="3">Inverted formin-2</fullName>
    </submittedName>
</protein>